<dbReference type="Proteomes" id="UP000887013">
    <property type="component" value="Unassembled WGS sequence"/>
</dbReference>
<feature type="compositionally biased region" description="Basic and acidic residues" evidence="1">
    <location>
        <begin position="56"/>
        <end position="70"/>
    </location>
</feature>
<keyword evidence="3" id="KW-1185">Reference proteome</keyword>
<proteinExistence type="predicted"/>
<reference evidence="2" key="1">
    <citation type="submission" date="2020-08" db="EMBL/GenBank/DDBJ databases">
        <title>Multicomponent nature underlies the extraordinary mechanical properties of spider dragline silk.</title>
        <authorList>
            <person name="Kono N."/>
            <person name="Nakamura H."/>
            <person name="Mori M."/>
            <person name="Yoshida Y."/>
            <person name="Ohtoshi R."/>
            <person name="Malay A.D."/>
            <person name="Moran D.A.P."/>
            <person name="Tomita M."/>
            <person name="Numata K."/>
            <person name="Arakawa K."/>
        </authorList>
    </citation>
    <scope>NUCLEOTIDE SEQUENCE</scope>
</reference>
<dbReference type="EMBL" id="BMAW01086840">
    <property type="protein sequence ID" value="GFU49024.1"/>
    <property type="molecule type" value="Genomic_DNA"/>
</dbReference>
<protein>
    <submittedName>
        <fullName evidence="2">Uncharacterized protein</fullName>
    </submittedName>
</protein>
<organism evidence="2 3">
    <name type="scientific">Nephila pilipes</name>
    <name type="common">Giant wood spider</name>
    <name type="synonym">Nephila maculata</name>
    <dbReference type="NCBI Taxonomy" id="299642"/>
    <lineage>
        <taxon>Eukaryota</taxon>
        <taxon>Metazoa</taxon>
        <taxon>Ecdysozoa</taxon>
        <taxon>Arthropoda</taxon>
        <taxon>Chelicerata</taxon>
        <taxon>Arachnida</taxon>
        <taxon>Araneae</taxon>
        <taxon>Araneomorphae</taxon>
        <taxon>Entelegynae</taxon>
        <taxon>Araneoidea</taxon>
        <taxon>Nephilidae</taxon>
        <taxon>Nephila</taxon>
    </lineage>
</organism>
<name>A0A8X6R081_NEPPI</name>
<evidence type="ECO:0000313" key="2">
    <source>
        <dbReference type="EMBL" id="GFU49024.1"/>
    </source>
</evidence>
<dbReference type="AlphaFoldDB" id="A0A8X6R081"/>
<comment type="caution">
    <text evidence="2">The sequence shown here is derived from an EMBL/GenBank/DDBJ whole genome shotgun (WGS) entry which is preliminary data.</text>
</comment>
<accession>A0A8X6R081</accession>
<evidence type="ECO:0000313" key="3">
    <source>
        <dbReference type="Proteomes" id="UP000887013"/>
    </source>
</evidence>
<gene>
    <name evidence="2" type="ORF">NPIL_433341</name>
</gene>
<sequence length="70" mass="8342">MGVKEKRVHRQIPRYRDSMEEAYRSILQEILESLYAGIVFELHQSAAQEYSPSNEHVIRDNKFEDEDKKC</sequence>
<evidence type="ECO:0000256" key="1">
    <source>
        <dbReference type="SAM" id="MobiDB-lite"/>
    </source>
</evidence>
<feature type="region of interest" description="Disordered" evidence="1">
    <location>
        <begin position="51"/>
        <end position="70"/>
    </location>
</feature>